<feature type="region of interest" description="Disordered" evidence="1">
    <location>
        <begin position="1"/>
        <end position="26"/>
    </location>
</feature>
<organism evidence="2">
    <name type="scientific">uncultured Solirubrobacteraceae bacterium</name>
    <dbReference type="NCBI Taxonomy" id="1162706"/>
    <lineage>
        <taxon>Bacteria</taxon>
        <taxon>Bacillati</taxon>
        <taxon>Actinomycetota</taxon>
        <taxon>Thermoleophilia</taxon>
        <taxon>Solirubrobacterales</taxon>
        <taxon>Solirubrobacteraceae</taxon>
        <taxon>environmental samples</taxon>
    </lineage>
</organism>
<name>A0A6J4SYW8_9ACTN</name>
<dbReference type="EMBL" id="CADCVT010000242">
    <property type="protein sequence ID" value="CAA9508966.1"/>
    <property type="molecule type" value="Genomic_DNA"/>
</dbReference>
<evidence type="ECO:0000313" key="2">
    <source>
        <dbReference type="EMBL" id="CAA9508966.1"/>
    </source>
</evidence>
<evidence type="ECO:0000256" key="1">
    <source>
        <dbReference type="SAM" id="MobiDB-lite"/>
    </source>
</evidence>
<feature type="non-terminal residue" evidence="2">
    <location>
        <position position="26"/>
    </location>
</feature>
<gene>
    <name evidence="2" type="ORF">AVDCRST_MAG85-2222</name>
</gene>
<feature type="non-terminal residue" evidence="2">
    <location>
        <position position="1"/>
    </location>
</feature>
<accession>A0A6J4SYW8</accession>
<proteinExistence type="predicted"/>
<protein>
    <submittedName>
        <fullName evidence="2">Uncharacterized protein</fullName>
    </submittedName>
</protein>
<dbReference type="AlphaFoldDB" id="A0A6J4SYW8"/>
<sequence length="26" mass="3005">GDARDRVREGPQRGRDAADERPRRRG</sequence>
<reference evidence="2" key="1">
    <citation type="submission" date="2020-02" db="EMBL/GenBank/DDBJ databases">
        <authorList>
            <person name="Meier V. D."/>
        </authorList>
    </citation>
    <scope>NUCLEOTIDE SEQUENCE</scope>
    <source>
        <strain evidence="2">AVDCRST_MAG85</strain>
    </source>
</reference>